<dbReference type="InterPro" id="IPR029016">
    <property type="entry name" value="GAF-like_dom_sf"/>
</dbReference>
<keyword evidence="15 22" id="KW-0067">ATP-binding</keyword>
<evidence type="ECO:0000256" key="12">
    <source>
        <dbReference type="ARBA" id="ARBA00022723"/>
    </source>
</evidence>
<dbReference type="InterPro" id="IPR042295">
    <property type="entry name" value="NarX-like_N_sf"/>
</dbReference>
<dbReference type="PANTHER" id="PTHR24421:SF10">
    <property type="entry name" value="NITRATE_NITRITE SENSOR PROTEIN NARQ"/>
    <property type="match status" value="1"/>
</dbReference>
<feature type="domain" description="HAMP" evidence="25">
    <location>
        <begin position="201"/>
        <end position="253"/>
    </location>
</feature>
<keyword evidence="10 22" id="KW-0808">Transferase</keyword>
<feature type="domain" description="Histidine kinase" evidence="24">
    <location>
        <begin position="449"/>
        <end position="644"/>
    </location>
</feature>
<dbReference type="AlphaFoldDB" id="A0A1N6XQK6"/>
<dbReference type="SMART" id="SM00387">
    <property type="entry name" value="HATPase_c"/>
    <property type="match status" value="1"/>
</dbReference>
<dbReference type="GO" id="GO:0005524">
    <property type="term" value="F:ATP binding"/>
    <property type="evidence" value="ECO:0007669"/>
    <property type="project" value="UniProtKB-UniRule"/>
</dbReference>
<evidence type="ECO:0000256" key="7">
    <source>
        <dbReference type="ARBA" id="ARBA00022490"/>
    </source>
</evidence>
<evidence type="ECO:0000256" key="4">
    <source>
        <dbReference type="ARBA" id="ARBA00004496"/>
    </source>
</evidence>
<dbReference type="InterPro" id="IPR003594">
    <property type="entry name" value="HATPase_dom"/>
</dbReference>
<dbReference type="Gene3D" id="1.20.120.960">
    <property type="entry name" value="Histidine kinase NarX, sensor domain"/>
    <property type="match status" value="1"/>
</dbReference>
<feature type="transmembrane region" description="Helical" evidence="23">
    <location>
        <begin position="12"/>
        <end position="32"/>
    </location>
</feature>
<evidence type="ECO:0000259" key="24">
    <source>
        <dbReference type="PROSITE" id="PS50109"/>
    </source>
</evidence>
<dbReference type="GO" id="GO:0000155">
    <property type="term" value="F:phosphorelay sensor kinase activity"/>
    <property type="evidence" value="ECO:0007669"/>
    <property type="project" value="UniProtKB-UniRule"/>
</dbReference>
<gene>
    <name evidence="26" type="ORF">SAMN05421829_10981</name>
</gene>
<comment type="subcellular location">
    <subcellularLocation>
        <location evidence="3">Cell inner membrane</location>
        <topology evidence="3">Multi-pass membrane protein</topology>
    </subcellularLocation>
    <subcellularLocation>
        <location evidence="4">Cytoplasm</location>
    </subcellularLocation>
</comment>
<dbReference type="Gene3D" id="3.30.450.40">
    <property type="match status" value="1"/>
</dbReference>
<keyword evidence="18 22" id="KW-0902">Two-component regulatory system</keyword>
<comment type="cofactor">
    <cofactor evidence="2">
        <name>[4Fe-4S] cluster</name>
        <dbReference type="ChEBI" id="CHEBI:49883"/>
    </cofactor>
</comment>
<dbReference type="GO" id="GO:0005737">
    <property type="term" value="C:cytoplasm"/>
    <property type="evidence" value="ECO:0007669"/>
    <property type="project" value="UniProtKB-SubCell"/>
</dbReference>
<dbReference type="PIRSF" id="PIRSF003167">
    <property type="entry name" value="STHK_NarX/NarQ"/>
    <property type="match status" value="1"/>
</dbReference>
<protein>
    <recommendedName>
        <fullName evidence="22">Sensor protein</fullName>
        <ecNumber evidence="22">2.7.13.3</ecNumber>
    </recommendedName>
</protein>
<evidence type="ECO:0000256" key="19">
    <source>
        <dbReference type="ARBA" id="ARBA00023014"/>
    </source>
</evidence>
<evidence type="ECO:0000256" key="21">
    <source>
        <dbReference type="ARBA" id="ARBA00024827"/>
    </source>
</evidence>
<evidence type="ECO:0000256" key="6">
    <source>
        <dbReference type="ARBA" id="ARBA00022485"/>
    </source>
</evidence>
<feature type="transmembrane region" description="Helical" evidence="23">
    <location>
        <begin position="182"/>
        <end position="204"/>
    </location>
</feature>
<organism evidence="26 27">
    <name type="scientific">Aromatoleum tolulyticum</name>
    <dbReference type="NCBI Taxonomy" id="34027"/>
    <lineage>
        <taxon>Bacteria</taxon>
        <taxon>Pseudomonadati</taxon>
        <taxon>Pseudomonadota</taxon>
        <taxon>Betaproteobacteria</taxon>
        <taxon>Rhodocyclales</taxon>
        <taxon>Rhodocyclaceae</taxon>
        <taxon>Aromatoleum</taxon>
    </lineage>
</organism>
<dbReference type="InterPro" id="IPR011712">
    <property type="entry name" value="Sig_transdc_His_kin_sub3_dim/P"/>
</dbReference>
<proteinExistence type="predicted"/>
<dbReference type="InterPro" id="IPR029095">
    <property type="entry name" value="NarX-like_N"/>
</dbReference>
<keyword evidence="19" id="KW-0411">Iron-sulfur</keyword>
<dbReference type="Gene3D" id="1.10.8.500">
    <property type="entry name" value="HAMP domain in histidine kinase"/>
    <property type="match status" value="1"/>
</dbReference>
<keyword evidence="6" id="KW-0004">4Fe-4S</keyword>
<evidence type="ECO:0000256" key="5">
    <source>
        <dbReference type="ARBA" id="ARBA00022475"/>
    </source>
</evidence>
<evidence type="ECO:0000313" key="27">
    <source>
        <dbReference type="Proteomes" id="UP000186819"/>
    </source>
</evidence>
<dbReference type="PROSITE" id="PS50885">
    <property type="entry name" value="HAMP"/>
    <property type="match status" value="1"/>
</dbReference>
<keyword evidence="5 22" id="KW-1003">Cell membrane</keyword>
<evidence type="ECO:0000256" key="17">
    <source>
        <dbReference type="ARBA" id="ARBA00023004"/>
    </source>
</evidence>
<keyword evidence="12" id="KW-0479">Metal-binding</keyword>
<accession>A0A1N6XQK6</accession>
<evidence type="ECO:0000256" key="2">
    <source>
        <dbReference type="ARBA" id="ARBA00001966"/>
    </source>
</evidence>
<dbReference type="InterPro" id="IPR003018">
    <property type="entry name" value="GAF"/>
</dbReference>
<dbReference type="InterPro" id="IPR005467">
    <property type="entry name" value="His_kinase_dom"/>
</dbReference>
<dbReference type="Proteomes" id="UP000186819">
    <property type="component" value="Unassembled WGS sequence"/>
</dbReference>
<dbReference type="Pfam" id="PF13185">
    <property type="entry name" value="GAF_2"/>
    <property type="match status" value="1"/>
</dbReference>
<dbReference type="EC" id="2.7.13.3" evidence="22"/>
<evidence type="ECO:0000259" key="25">
    <source>
        <dbReference type="PROSITE" id="PS50885"/>
    </source>
</evidence>
<evidence type="ECO:0000256" key="10">
    <source>
        <dbReference type="ARBA" id="ARBA00022679"/>
    </source>
</evidence>
<dbReference type="PROSITE" id="PS50109">
    <property type="entry name" value="HIS_KIN"/>
    <property type="match status" value="1"/>
</dbReference>
<dbReference type="RefSeq" id="WP_076602811.1">
    <property type="nucleotide sequence ID" value="NZ_FTMD01000009.1"/>
</dbReference>
<evidence type="ECO:0000256" key="15">
    <source>
        <dbReference type="ARBA" id="ARBA00022840"/>
    </source>
</evidence>
<dbReference type="OrthoDB" id="9811306at2"/>
<dbReference type="Gene3D" id="3.30.565.10">
    <property type="entry name" value="Histidine kinase-like ATPase, C-terminal domain"/>
    <property type="match status" value="1"/>
</dbReference>
<evidence type="ECO:0000256" key="14">
    <source>
        <dbReference type="ARBA" id="ARBA00022777"/>
    </source>
</evidence>
<dbReference type="STRING" id="34027.SAMN05421829_10981"/>
<keyword evidence="13 22" id="KW-0547">Nucleotide-binding</keyword>
<dbReference type="SMART" id="SM00065">
    <property type="entry name" value="GAF"/>
    <property type="match status" value="1"/>
</dbReference>
<dbReference type="InterPro" id="IPR050482">
    <property type="entry name" value="Sensor_HK_TwoCompSys"/>
</dbReference>
<evidence type="ECO:0000256" key="16">
    <source>
        <dbReference type="ARBA" id="ARBA00022989"/>
    </source>
</evidence>
<evidence type="ECO:0000256" key="3">
    <source>
        <dbReference type="ARBA" id="ARBA00004429"/>
    </source>
</evidence>
<dbReference type="Pfam" id="PF13675">
    <property type="entry name" value="PilJ"/>
    <property type="match status" value="1"/>
</dbReference>
<keyword evidence="27" id="KW-1185">Reference proteome</keyword>
<dbReference type="GO" id="GO:0046983">
    <property type="term" value="F:protein dimerization activity"/>
    <property type="evidence" value="ECO:0007669"/>
    <property type="project" value="UniProtKB-UniRule"/>
</dbReference>
<dbReference type="PANTHER" id="PTHR24421">
    <property type="entry name" value="NITRATE/NITRITE SENSOR PROTEIN NARX-RELATED"/>
    <property type="match status" value="1"/>
</dbReference>
<evidence type="ECO:0000313" key="26">
    <source>
        <dbReference type="EMBL" id="SIR04603.1"/>
    </source>
</evidence>
<dbReference type="CDD" id="cd06225">
    <property type="entry name" value="HAMP"/>
    <property type="match status" value="1"/>
</dbReference>
<evidence type="ECO:0000256" key="23">
    <source>
        <dbReference type="SAM" id="Phobius"/>
    </source>
</evidence>
<dbReference type="GO" id="GO:0051539">
    <property type="term" value="F:4 iron, 4 sulfur cluster binding"/>
    <property type="evidence" value="ECO:0007669"/>
    <property type="project" value="UniProtKB-KW"/>
</dbReference>
<evidence type="ECO:0000256" key="18">
    <source>
        <dbReference type="ARBA" id="ARBA00023012"/>
    </source>
</evidence>
<evidence type="ECO:0000256" key="13">
    <source>
        <dbReference type="ARBA" id="ARBA00022741"/>
    </source>
</evidence>
<dbReference type="SUPFAM" id="SSF55874">
    <property type="entry name" value="ATPase domain of HSP90 chaperone/DNA topoisomerase II/histidine kinase"/>
    <property type="match status" value="1"/>
</dbReference>
<dbReference type="Pfam" id="PF07730">
    <property type="entry name" value="HisKA_3"/>
    <property type="match status" value="1"/>
</dbReference>
<dbReference type="SUPFAM" id="SSF55781">
    <property type="entry name" value="GAF domain-like"/>
    <property type="match status" value="1"/>
</dbReference>
<evidence type="ECO:0000256" key="20">
    <source>
        <dbReference type="ARBA" id="ARBA00023136"/>
    </source>
</evidence>
<comment type="catalytic activity">
    <reaction evidence="1 22">
        <text>ATP + protein L-histidine = ADP + protein N-phospho-L-histidine.</text>
        <dbReference type="EC" id="2.7.13.3"/>
    </reaction>
</comment>
<evidence type="ECO:0000256" key="1">
    <source>
        <dbReference type="ARBA" id="ARBA00000085"/>
    </source>
</evidence>
<reference evidence="27" key="1">
    <citation type="submission" date="2017-01" db="EMBL/GenBank/DDBJ databases">
        <authorList>
            <person name="Varghese N."/>
            <person name="Submissions S."/>
        </authorList>
    </citation>
    <scope>NUCLEOTIDE SEQUENCE [LARGE SCALE GENOMIC DNA]</scope>
    <source>
        <strain evidence="27">ATCC 51758</strain>
    </source>
</reference>
<evidence type="ECO:0000256" key="22">
    <source>
        <dbReference type="PIRNR" id="PIRNR003167"/>
    </source>
</evidence>
<dbReference type="GO" id="GO:0046872">
    <property type="term" value="F:metal ion binding"/>
    <property type="evidence" value="ECO:0007669"/>
    <property type="project" value="UniProtKB-KW"/>
</dbReference>
<dbReference type="InterPro" id="IPR003660">
    <property type="entry name" value="HAMP_dom"/>
</dbReference>
<evidence type="ECO:0000256" key="9">
    <source>
        <dbReference type="ARBA" id="ARBA00022553"/>
    </source>
</evidence>
<dbReference type="SUPFAM" id="SSF158472">
    <property type="entry name" value="HAMP domain-like"/>
    <property type="match status" value="1"/>
</dbReference>
<dbReference type="EMBL" id="FTMD01000009">
    <property type="protein sequence ID" value="SIR04603.1"/>
    <property type="molecule type" value="Genomic_DNA"/>
</dbReference>
<name>A0A1N6XQK6_9RHOO</name>
<dbReference type="GO" id="GO:0005886">
    <property type="term" value="C:plasma membrane"/>
    <property type="evidence" value="ECO:0007669"/>
    <property type="project" value="UniProtKB-SubCell"/>
</dbReference>
<keyword evidence="11 23" id="KW-0812">Transmembrane</keyword>
<keyword evidence="14 22" id="KW-0418">Kinase</keyword>
<evidence type="ECO:0000256" key="11">
    <source>
        <dbReference type="ARBA" id="ARBA00022692"/>
    </source>
</evidence>
<dbReference type="SMART" id="SM00304">
    <property type="entry name" value="HAMP"/>
    <property type="match status" value="1"/>
</dbReference>
<keyword evidence="16 23" id="KW-1133">Transmembrane helix</keyword>
<comment type="function">
    <text evidence="21">Member of the two-component regulatory system NreB/NreC involved in the control of dissimilatory nitrate/nitrite reduction in response to oxygen. NreB functions as a direct oxygen sensor histidine kinase which is autophosphorylated, in the absence of oxygen, probably at the conserved histidine residue, and transfers its phosphate group probably to a conserved aspartate residue of NreC. NreB/NreC activates the expression of the nitrate (narGHJI) and nitrite (nir) reductase operons, as well as the putative nitrate transporter gene narT.</text>
</comment>
<keyword evidence="9" id="KW-0597">Phosphoprotein</keyword>
<dbReference type="InterPro" id="IPR016380">
    <property type="entry name" value="Sig_transdc_His_kin_NarX/NarQ"/>
</dbReference>
<keyword evidence="8 22" id="KW-0997">Cell inner membrane</keyword>
<dbReference type="PRINTS" id="PR00344">
    <property type="entry name" value="BCTRLSENSOR"/>
</dbReference>
<evidence type="ECO:0000256" key="8">
    <source>
        <dbReference type="ARBA" id="ARBA00022519"/>
    </source>
</evidence>
<keyword evidence="20 22" id="KW-0472">Membrane</keyword>
<keyword evidence="17" id="KW-0408">Iron</keyword>
<keyword evidence="7" id="KW-0963">Cytoplasm</keyword>
<sequence>MLPLGNSLSTKITGILLVFFLVALTAIGITLFMSWQLQGAAAAINDAGSLRMRAYRIDQLLSRADGRSLTEPLVFAQALRQELDDFQHVFDELRQGNPERPLFIPRDRGIPEDLERMAAYWLSNIRPVLDTLTAEPEPGRLAKNLPEFDRTIKTFVTSINDVVLKMEQSYARNTDILRASQVSLIALAVIGTLFLIRFFFVLVIRPVTELQTGIKRMEQEDFNARVPVLAKDEFGELSDGFNRMAVHLQGLYGTLEERVAVKTRSLEEKNRQLEILYDMAAFLRQPQDVDALCRGFLQRVQKMFGAAASSARLLDRDSRQLCMTVHAGLEETFIDREATLECGECVCGQAARGGISLICDIDRPDTTPDLGVCRRAGFKLVSATPIGANQQTLGIYNLYFREARVLGDSDRQLLETLGQQLGIAIENQRLHASDRELAVSEERNLLARELHDSIAQGLAFMNLQVQMLDDALRHSDVKQAEATLAMLRQGVQESYDDVRELLVHFRTRVAKQDLAGAIGAALRRLADQSGIATELELEGGGAPLDAEVETQALYILQEALSNVRKHAQAQSVHVAVRRGVHGLTLVVRDDGVGFDEGARTAREKENHIGLQVMRERALRIGGKFSLSSTPGRGTEVRLELPRINQEPN</sequence>
<dbReference type="CDD" id="cd16917">
    <property type="entry name" value="HATPase_UhpB-NarQ-NarX-like"/>
    <property type="match status" value="1"/>
</dbReference>
<dbReference type="Gene3D" id="1.20.5.1930">
    <property type="match status" value="1"/>
</dbReference>
<dbReference type="InterPro" id="IPR004358">
    <property type="entry name" value="Sig_transdc_His_kin-like_C"/>
</dbReference>
<dbReference type="Pfam" id="PF00672">
    <property type="entry name" value="HAMP"/>
    <property type="match status" value="1"/>
</dbReference>
<dbReference type="Pfam" id="PF02518">
    <property type="entry name" value="HATPase_c"/>
    <property type="match status" value="1"/>
</dbReference>
<dbReference type="InterPro" id="IPR036890">
    <property type="entry name" value="HATPase_C_sf"/>
</dbReference>